<keyword evidence="3" id="KW-0067">ATP-binding</keyword>
<dbReference type="GO" id="GO:0140662">
    <property type="term" value="F:ATP-dependent protein folding chaperone"/>
    <property type="evidence" value="ECO:0007669"/>
    <property type="project" value="InterPro"/>
</dbReference>
<feature type="binding site" evidence="3">
    <location>
        <begin position="478"/>
        <end position="480"/>
    </location>
    <ligand>
        <name>ATP</name>
        <dbReference type="ChEBI" id="CHEBI:30616"/>
    </ligand>
</feature>
<dbReference type="FunFam" id="3.50.7.10:FF:000001">
    <property type="entry name" value="60 kDa chaperonin"/>
    <property type="match status" value="1"/>
</dbReference>
<comment type="function">
    <text evidence="3 5">Together with its co-chaperonin GroES, plays an essential role in assisting protein folding. The GroEL-GroES system forms a nano-cage that allows encapsulation of the non-native substrate proteins and provides a physical environment optimized to promote and accelerate protein folding.</text>
</comment>
<dbReference type="Gene3D" id="1.10.560.10">
    <property type="entry name" value="GroEL-like equatorial domain"/>
    <property type="match status" value="1"/>
</dbReference>
<comment type="subcellular location">
    <subcellularLocation>
        <location evidence="3">Cytoplasm</location>
    </subcellularLocation>
</comment>
<name>A0A364K1W6_9BACL</name>
<keyword evidence="7" id="KW-1185">Reference proteome</keyword>
<dbReference type="SUPFAM" id="SSF52029">
    <property type="entry name" value="GroEL apical domain-like"/>
    <property type="match status" value="1"/>
</dbReference>
<proteinExistence type="inferred from homology"/>
<comment type="caution">
    <text evidence="3">Lacks conserved residue(s) required for the propagation of feature annotation.</text>
</comment>
<evidence type="ECO:0000256" key="2">
    <source>
        <dbReference type="ARBA" id="ARBA00023186"/>
    </source>
</evidence>
<dbReference type="SUPFAM" id="SSF54849">
    <property type="entry name" value="GroEL-intermediate domain like"/>
    <property type="match status" value="1"/>
</dbReference>
<keyword evidence="2 3" id="KW-0143">Chaperone</keyword>
<evidence type="ECO:0000313" key="6">
    <source>
        <dbReference type="EMBL" id="RAL22019.1"/>
    </source>
</evidence>
<dbReference type="EMBL" id="QJKK01000010">
    <property type="protein sequence ID" value="RAL22019.1"/>
    <property type="molecule type" value="Genomic_DNA"/>
</dbReference>
<sequence>MAKMIKFSEEARRAMLRGVDALADAVKVTLGPKGRNVVLERKFGSPLITNDGVSIAKEIELEDPFENMGAQLVKEVATKTNDVAGDGTTTATVLAQVMVREGLTNVVAGANPMILRKGIEKAVNAAVAEIKSIAKPIESKEAIAQVAAISANDDEVGSLIAEAMEKVGKDGVITVEESKGFNTELEVVEGMQFDRGYISPYMVTDTDKMEAVLDEPYILITDKKIGSIQDILPVLERVVQQGKQLLIIAEDVEGEALATLVVNKLRGTFTAVAVKAPGFGDRREAMLQDIAALTGGQLITEKLGLELKSTGIESLGRARQVRVSKDNTIVVDGFGEPADIQSRIGQIRQQLEETTSEFDKEKLQERLAKLAGGVAVIKVGAATETELKEKKLRIEDALNATRAGVEEGIVAGGGTSLVNAIKAVEALEETTEGDEKTGVSIIKRALEEPVRLIAQNAGYEGSVIVERLKNEELGTGFNALTGEWVDMIKAGVVDPAKVTRSALQNAASVAGMILTTEAVVADKPEENKGGGAPDMAGMGGMGGMGGMM</sequence>
<keyword evidence="3" id="KW-0963">Cytoplasm</keyword>
<dbReference type="Pfam" id="PF00118">
    <property type="entry name" value="Cpn60_TCP1"/>
    <property type="match status" value="1"/>
</dbReference>
<evidence type="ECO:0000256" key="1">
    <source>
        <dbReference type="ARBA" id="ARBA00006607"/>
    </source>
</evidence>
<evidence type="ECO:0000256" key="4">
    <source>
        <dbReference type="RuleBase" id="RU000418"/>
    </source>
</evidence>
<dbReference type="OrthoDB" id="9766614at2"/>
<dbReference type="InterPro" id="IPR027413">
    <property type="entry name" value="GROEL-like_equatorial_sf"/>
</dbReference>
<evidence type="ECO:0000256" key="3">
    <source>
        <dbReference type="HAMAP-Rule" id="MF_00600"/>
    </source>
</evidence>
<dbReference type="NCBIfam" id="NF000592">
    <property type="entry name" value="PRK00013.1"/>
    <property type="match status" value="1"/>
</dbReference>
<dbReference type="GO" id="GO:0051082">
    <property type="term" value="F:unfolded protein binding"/>
    <property type="evidence" value="ECO:0007669"/>
    <property type="project" value="UniProtKB-UniRule"/>
</dbReference>
<dbReference type="Gene3D" id="3.30.260.10">
    <property type="entry name" value="TCP-1-like chaperonin intermediate domain"/>
    <property type="match status" value="1"/>
</dbReference>
<dbReference type="PRINTS" id="PR00298">
    <property type="entry name" value="CHAPERONIN60"/>
</dbReference>
<dbReference type="GO" id="GO:0016853">
    <property type="term" value="F:isomerase activity"/>
    <property type="evidence" value="ECO:0007669"/>
    <property type="project" value="UniProtKB-KW"/>
</dbReference>
<comment type="subunit">
    <text evidence="3 5">Forms a cylinder of 14 subunits composed of two heptameric rings stacked back-to-back. Interacts with the co-chaperonin GroES.</text>
</comment>
<dbReference type="NCBIfam" id="NF009487">
    <property type="entry name" value="PRK12849.1"/>
    <property type="match status" value="1"/>
</dbReference>
<reference evidence="6 7" key="1">
    <citation type="submission" date="2018-06" db="EMBL/GenBank/DDBJ databases">
        <title>Thermoflavimicrobium daqus sp. nov., a thermophilic microbe isolated from Moutai-flavour Daqu.</title>
        <authorList>
            <person name="Wang X."/>
            <person name="Zhou H."/>
        </authorList>
    </citation>
    <scope>NUCLEOTIDE SEQUENCE [LARGE SCALE GENOMIC DNA]</scope>
    <source>
        <strain evidence="6 7">FBKL4.011</strain>
    </source>
</reference>
<feature type="binding site" evidence="3">
    <location>
        <begin position="29"/>
        <end position="32"/>
    </location>
    <ligand>
        <name>ATP</name>
        <dbReference type="ChEBI" id="CHEBI:30616"/>
    </ligand>
</feature>
<feature type="binding site" evidence="3">
    <location>
        <begin position="86"/>
        <end position="90"/>
    </location>
    <ligand>
        <name>ATP</name>
        <dbReference type="ChEBI" id="CHEBI:30616"/>
    </ligand>
</feature>
<dbReference type="InterPro" id="IPR027409">
    <property type="entry name" value="GroEL-like_apical_dom_sf"/>
</dbReference>
<dbReference type="PANTHER" id="PTHR45633">
    <property type="entry name" value="60 KDA HEAT SHOCK PROTEIN, MITOCHONDRIAL"/>
    <property type="match status" value="1"/>
</dbReference>
<reference evidence="6 7" key="2">
    <citation type="submission" date="2018-06" db="EMBL/GenBank/DDBJ databases">
        <authorList>
            <person name="Zhirakovskaya E."/>
        </authorList>
    </citation>
    <scope>NUCLEOTIDE SEQUENCE [LARGE SCALE GENOMIC DNA]</scope>
    <source>
        <strain evidence="6 7">FBKL4.011</strain>
    </source>
</reference>
<dbReference type="Gene3D" id="3.50.7.10">
    <property type="entry name" value="GroEL"/>
    <property type="match status" value="1"/>
</dbReference>
<dbReference type="CDD" id="cd03344">
    <property type="entry name" value="GroEL"/>
    <property type="match status" value="1"/>
</dbReference>
<accession>A0A364K1W6</accession>
<dbReference type="EC" id="5.6.1.7" evidence="3"/>
<dbReference type="SUPFAM" id="SSF48592">
    <property type="entry name" value="GroEL equatorial domain-like"/>
    <property type="match status" value="1"/>
</dbReference>
<dbReference type="InterPro" id="IPR001844">
    <property type="entry name" value="Cpn60/GroEL"/>
</dbReference>
<dbReference type="GO" id="GO:0042026">
    <property type="term" value="P:protein refolding"/>
    <property type="evidence" value="ECO:0007669"/>
    <property type="project" value="UniProtKB-UniRule"/>
</dbReference>
<dbReference type="HAMAP" id="MF_00600">
    <property type="entry name" value="CH60"/>
    <property type="match status" value="1"/>
</dbReference>
<gene>
    <name evidence="3 6" type="primary">groL</name>
    <name evidence="3" type="synonym">groEL</name>
    <name evidence="6" type="ORF">DL897_14500</name>
</gene>
<dbReference type="InterPro" id="IPR027410">
    <property type="entry name" value="TCP-1-like_intermed_sf"/>
</dbReference>
<feature type="binding site" evidence="3">
    <location>
        <position position="494"/>
    </location>
    <ligand>
        <name>ATP</name>
        <dbReference type="ChEBI" id="CHEBI:30616"/>
    </ligand>
</feature>
<dbReference type="NCBIfam" id="TIGR02348">
    <property type="entry name" value="GroEL"/>
    <property type="match status" value="1"/>
</dbReference>
<keyword evidence="3" id="KW-0413">Isomerase</keyword>
<dbReference type="NCBIfam" id="NF009489">
    <property type="entry name" value="PRK12851.1"/>
    <property type="match status" value="1"/>
</dbReference>
<feature type="binding site" evidence="3">
    <location>
        <position position="413"/>
    </location>
    <ligand>
        <name>ATP</name>
        <dbReference type="ChEBI" id="CHEBI:30616"/>
    </ligand>
</feature>
<evidence type="ECO:0000313" key="7">
    <source>
        <dbReference type="Proteomes" id="UP000251213"/>
    </source>
</evidence>
<dbReference type="AlphaFoldDB" id="A0A364K1W6"/>
<dbReference type="RefSeq" id="WP_113659862.1">
    <property type="nucleotide sequence ID" value="NZ_KZ845672.1"/>
</dbReference>
<protein>
    <recommendedName>
        <fullName evidence="3">Chaperonin GroEL</fullName>
        <ecNumber evidence="3">5.6.1.7</ecNumber>
    </recommendedName>
    <alternativeName>
        <fullName evidence="3">60 kDa chaperonin</fullName>
    </alternativeName>
    <alternativeName>
        <fullName evidence="3">Chaperonin-60</fullName>
        <shortName evidence="3">Cpn60</shortName>
    </alternativeName>
</protein>
<organism evidence="6 7">
    <name type="scientific">Thermoflavimicrobium daqui</name>
    <dbReference type="NCBI Taxonomy" id="2137476"/>
    <lineage>
        <taxon>Bacteria</taxon>
        <taxon>Bacillati</taxon>
        <taxon>Bacillota</taxon>
        <taxon>Bacilli</taxon>
        <taxon>Bacillales</taxon>
        <taxon>Thermoactinomycetaceae</taxon>
        <taxon>Thermoflavimicrobium</taxon>
    </lineage>
</organism>
<comment type="similarity">
    <text evidence="1 3 4">Belongs to the chaperonin (HSP60) family.</text>
</comment>
<dbReference type="GO" id="GO:0005524">
    <property type="term" value="F:ATP binding"/>
    <property type="evidence" value="ECO:0007669"/>
    <property type="project" value="UniProtKB-UniRule"/>
</dbReference>
<keyword evidence="3" id="KW-0547">Nucleotide-binding</keyword>
<comment type="caution">
    <text evidence="6">The sequence shown here is derived from an EMBL/GenBank/DDBJ whole genome shotgun (WGS) entry which is preliminary data.</text>
</comment>
<dbReference type="InterPro" id="IPR002423">
    <property type="entry name" value="Cpn60/GroEL/TCP-1"/>
</dbReference>
<dbReference type="Proteomes" id="UP000251213">
    <property type="component" value="Unassembled WGS sequence"/>
</dbReference>
<dbReference type="GO" id="GO:0005737">
    <property type="term" value="C:cytoplasm"/>
    <property type="evidence" value="ECO:0007669"/>
    <property type="project" value="UniProtKB-SubCell"/>
</dbReference>
<evidence type="ECO:0000256" key="5">
    <source>
        <dbReference type="RuleBase" id="RU000419"/>
    </source>
</evidence>
<dbReference type="NCBIfam" id="NF009488">
    <property type="entry name" value="PRK12850.1"/>
    <property type="match status" value="1"/>
</dbReference>